<comment type="function">
    <text evidence="8">Involved in angiogenesis; promotes angiogenic sprouting. May have potent implications in lung endothelial cell-leukocyte interactions.</text>
</comment>
<feature type="domain" description="IGFBP N-terminal" evidence="11">
    <location>
        <begin position="27"/>
        <end position="105"/>
    </location>
</feature>
<evidence type="ECO:0000259" key="11">
    <source>
        <dbReference type="PROSITE" id="PS51323"/>
    </source>
</evidence>
<gene>
    <name evidence="12" type="ORF">EOD39_20908</name>
</gene>
<dbReference type="GO" id="GO:0001525">
    <property type="term" value="P:angiogenesis"/>
    <property type="evidence" value="ECO:0007669"/>
    <property type="project" value="UniProtKB-KW"/>
</dbReference>
<evidence type="ECO:0000313" key="13">
    <source>
        <dbReference type="Proteomes" id="UP000289886"/>
    </source>
</evidence>
<dbReference type="GO" id="GO:0005576">
    <property type="term" value="C:extracellular region"/>
    <property type="evidence" value="ECO:0007669"/>
    <property type="project" value="UniProtKB-SubCell"/>
</dbReference>
<evidence type="ECO:0000256" key="9">
    <source>
        <dbReference type="ARBA" id="ARBA00067767"/>
    </source>
</evidence>
<keyword evidence="7" id="KW-0325">Glycoprotein</keyword>
<dbReference type="PANTHER" id="PTHR15428:SF0">
    <property type="entry name" value="ENDOTHELIAL CELL-SPECIFIC MOLECULE 1"/>
    <property type="match status" value="1"/>
</dbReference>
<keyword evidence="13" id="KW-1185">Reference proteome</keyword>
<feature type="chain" id="PRO_5019353162" description="Endothelial cell-specific molecule 1" evidence="10">
    <location>
        <begin position="21"/>
        <end position="189"/>
    </location>
</feature>
<keyword evidence="5" id="KW-0654">Proteoglycan</keyword>
<dbReference type="SUPFAM" id="SSF57184">
    <property type="entry name" value="Growth factor receptor domain"/>
    <property type="match status" value="1"/>
</dbReference>
<dbReference type="Proteomes" id="UP000289886">
    <property type="component" value="Unassembled WGS sequence"/>
</dbReference>
<dbReference type="InterPro" id="IPR000867">
    <property type="entry name" value="IGFBP-like"/>
</dbReference>
<evidence type="ECO:0000313" key="12">
    <source>
        <dbReference type="EMBL" id="RXM91699.1"/>
    </source>
</evidence>
<keyword evidence="6" id="KW-1015">Disulfide bond</keyword>
<evidence type="ECO:0000256" key="3">
    <source>
        <dbReference type="ARBA" id="ARBA00022657"/>
    </source>
</evidence>
<dbReference type="Gene3D" id="4.10.40.20">
    <property type="match status" value="1"/>
</dbReference>
<feature type="signal peptide" evidence="10">
    <location>
        <begin position="1"/>
        <end position="20"/>
    </location>
</feature>
<comment type="subcellular location">
    <subcellularLocation>
        <location evidence="1">Secreted</location>
    </subcellularLocation>
</comment>
<keyword evidence="4 10" id="KW-0732">Signal</keyword>
<dbReference type="EMBL" id="SCEB01008008">
    <property type="protein sequence ID" value="RXM91699.1"/>
    <property type="molecule type" value="Genomic_DNA"/>
</dbReference>
<dbReference type="AlphaFoldDB" id="A0A444UU55"/>
<keyword evidence="2" id="KW-0964">Secreted</keyword>
<dbReference type="FunFam" id="4.10.40.20:FF:000002">
    <property type="entry name" value="Endothelial cell-specific molecule 1"/>
    <property type="match status" value="1"/>
</dbReference>
<evidence type="ECO:0000256" key="10">
    <source>
        <dbReference type="SAM" id="SignalP"/>
    </source>
</evidence>
<organism evidence="12 13">
    <name type="scientific">Acipenser ruthenus</name>
    <name type="common">Sterlet sturgeon</name>
    <dbReference type="NCBI Taxonomy" id="7906"/>
    <lineage>
        <taxon>Eukaryota</taxon>
        <taxon>Metazoa</taxon>
        <taxon>Chordata</taxon>
        <taxon>Craniata</taxon>
        <taxon>Vertebrata</taxon>
        <taxon>Euteleostomi</taxon>
        <taxon>Actinopterygii</taxon>
        <taxon>Chondrostei</taxon>
        <taxon>Acipenseriformes</taxon>
        <taxon>Acipenseridae</taxon>
        <taxon>Acipenser</taxon>
    </lineage>
</organism>
<comment type="caution">
    <text evidence="12">The sequence shown here is derived from an EMBL/GenBank/DDBJ whole genome shotgun (WGS) entry which is preliminary data.</text>
</comment>
<evidence type="ECO:0000256" key="5">
    <source>
        <dbReference type="ARBA" id="ARBA00022974"/>
    </source>
</evidence>
<sequence length="189" mass="21303">MQLSGFTVFLVLLLMWEVDAWSVNVKYPVDCPERCDVKVCTATHRCKRTVLDDCGCCRVCAAARGELCYRTVSGMDGVKCGPGLRCHFYNEEDDFGDEYGICKECPYGTHGLECRKTCNCKTGICDRETGKCLKFPFFPVPASKPANRLKFRAQTDNEMGSGDHNSDLKEDLLKEKNVRSSAMKWLNPR</sequence>
<dbReference type="SMART" id="SM00121">
    <property type="entry name" value="IB"/>
    <property type="match status" value="1"/>
</dbReference>
<accession>A0A444UU55</accession>
<dbReference type="Pfam" id="PF00219">
    <property type="entry name" value="IGFBP"/>
    <property type="match status" value="1"/>
</dbReference>
<dbReference type="InterPro" id="IPR038850">
    <property type="entry name" value="ESM1"/>
</dbReference>
<dbReference type="PANTHER" id="PTHR15428">
    <property type="entry name" value="ENDOTHELIAL CELL-SPECIFIC MOLECULE 1 ESM-1"/>
    <property type="match status" value="1"/>
</dbReference>
<dbReference type="PROSITE" id="PS51323">
    <property type="entry name" value="IGFBP_N_2"/>
    <property type="match status" value="1"/>
</dbReference>
<evidence type="ECO:0000256" key="2">
    <source>
        <dbReference type="ARBA" id="ARBA00022525"/>
    </source>
</evidence>
<proteinExistence type="predicted"/>
<evidence type="ECO:0000256" key="1">
    <source>
        <dbReference type="ARBA" id="ARBA00004613"/>
    </source>
</evidence>
<reference evidence="12 13" key="1">
    <citation type="submission" date="2019-01" db="EMBL/GenBank/DDBJ databases">
        <title>Draft Genome and Complete Hox-Cluster Characterization of the Sterlet Sturgeon (Acipenser ruthenus).</title>
        <authorList>
            <person name="Wei Q."/>
        </authorList>
    </citation>
    <scope>NUCLEOTIDE SEQUENCE [LARGE SCALE GENOMIC DNA]</scope>
    <source>
        <strain evidence="12">WHYD16114868_AA</strain>
        <tissue evidence="12">Blood</tissue>
    </source>
</reference>
<keyword evidence="3" id="KW-0037">Angiogenesis</keyword>
<evidence type="ECO:0000256" key="4">
    <source>
        <dbReference type="ARBA" id="ARBA00022729"/>
    </source>
</evidence>
<dbReference type="InterPro" id="IPR009030">
    <property type="entry name" value="Growth_fac_rcpt_cys_sf"/>
</dbReference>
<name>A0A444UU55_ACIRT</name>
<protein>
    <recommendedName>
        <fullName evidence="9">Endothelial cell-specific molecule 1</fullName>
    </recommendedName>
</protein>
<evidence type="ECO:0000256" key="6">
    <source>
        <dbReference type="ARBA" id="ARBA00023157"/>
    </source>
</evidence>
<evidence type="ECO:0000256" key="7">
    <source>
        <dbReference type="ARBA" id="ARBA00023180"/>
    </source>
</evidence>
<evidence type="ECO:0000256" key="8">
    <source>
        <dbReference type="ARBA" id="ARBA00053112"/>
    </source>
</evidence>